<evidence type="ECO:0000259" key="4">
    <source>
        <dbReference type="PROSITE" id="PS50043"/>
    </source>
</evidence>
<dbReference type="SUPFAM" id="SSF52172">
    <property type="entry name" value="CheY-like"/>
    <property type="match status" value="1"/>
</dbReference>
<dbReference type="PRINTS" id="PR00038">
    <property type="entry name" value="HTHLUXR"/>
</dbReference>
<dbReference type="Gene3D" id="3.40.50.2300">
    <property type="match status" value="1"/>
</dbReference>
<keyword evidence="7" id="KW-1185">Reference proteome</keyword>
<dbReference type="PROSITE" id="PS50110">
    <property type="entry name" value="RESPONSE_REGULATORY"/>
    <property type="match status" value="1"/>
</dbReference>
<dbReference type="STRING" id="492660.SAMN05192566_0261"/>
<dbReference type="InterPro" id="IPR058245">
    <property type="entry name" value="NreC/VraR/RcsB-like_REC"/>
</dbReference>
<evidence type="ECO:0000256" key="1">
    <source>
        <dbReference type="ARBA" id="ARBA00022553"/>
    </source>
</evidence>
<dbReference type="SUPFAM" id="SSF46894">
    <property type="entry name" value="C-terminal effector domain of the bipartite response regulators"/>
    <property type="match status" value="1"/>
</dbReference>
<reference evidence="7" key="1">
    <citation type="submission" date="2016-10" db="EMBL/GenBank/DDBJ databases">
        <authorList>
            <person name="Varghese N."/>
            <person name="Submissions S."/>
        </authorList>
    </citation>
    <scope>NUCLEOTIDE SEQUENCE [LARGE SCALE GENOMIC DNA]</scope>
    <source>
        <strain evidence="7">CBMB127</strain>
    </source>
</reference>
<gene>
    <name evidence="6" type="ORF">SAMN05192566_0261</name>
</gene>
<dbReference type="OrthoDB" id="9780593at2"/>
<dbReference type="CDD" id="cd17535">
    <property type="entry name" value="REC_NarL-like"/>
    <property type="match status" value="1"/>
</dbReference>
<feature type="modified residue" description="4-aspartylphosphate" evidence="3">
    <location>
        <position position="53"/>
    </location>
</feature>
<dbReference type="InterPro" id="IPR000792">
    <property type="entry name" value="Tscrpt_reg_LuxR_C"/>
</dbReference>
<evidence type="ECO:0000256" key="3">
    <source>
        <dbReference type="PROSITE-ProRule" id="PRU00169"/>
    </source>
</evidence>
<dbReference type="GO" id="GO:0003677">
    <property type="term" value="F:DNA binding"/>
    <property type="evidence" value="ECO:0007669"/>
    <property type="project" value="UniProtKB-KW"/>
</dbReference>
<evidence type="ECO:0000256" key="2">
    <source>
        <dbReference type="ARBA" id="ARBA00023125"/>
    </source>
</evidence>
<dbReference type="Pfam" id="PF00196">
    <property type="entry name" value="GerE"/>
    <property type="match status" value="1"/>
</dbReference>
<dbReference type="GO" id="GO:0000160">
    <property type="term" value="P:phosphorelay signal transduction system"/>
    <property type="evidence" value="ECO:0007669"/>
    <property type="project" value="InterPro"/>
</dbReference>
<dbReference type="InterPro" id="IPR016032">
    <property type="entry name" value="Sig_transdc_resp-reg_C-effctor"/>
</dbReference>
<protein>
    <submittedName>
        <fullName evidence="6">Two component transcriptional regulator, LuxR family</fullName>
    </submittedName>
</protein>
<dbReference type="SMART" id="SM00448">
    <property type="entry name" value="REC"/>
    <property type="match status" value="1"/>
</dbReference>
<keyword evidence="1 3" id="KW-0597">Phosphoprotein</keyword>
<dbReference type="EMBL" id="FNFX01000001">
    <property type="protein sequence ID" value="SDK13464.1"/>
    <property type="molecule type" value="Genomic_DNA"/>
</dbReference>
<evidence type="ECO:0000259" key="5">
    <source>
        <dbReference type="PROSITE" id="PS50110"/>
    </source>
</evidence>
<accession>A0A1G8ZFR8</accession>
<dbReference type="InterPro" id="IPR039420">
    <property type="entry name" value="WalR-like"/>
</dbReference>
<dbReference type="SMART" id="SM00421">
    <property type="entry name" value="HTH_LUXR"/>
    <property type="match status" value="1"/>
</dbReference>
<proteinExistence type="predicted"/>
<dbReference type="Pfam" id="PF00072">
    <property type="entry name" value="Response_reg"/>
    <property type="match status" value="1"/>
</dbReference>
<feature type="domain" description="HTH luxR-type" evidence="4">
    <location>
        <begin position="140"/>
        <end position="205"/>
    </location>
</feature>
<keyword evidence="2" id="KW-0238">DNA-binding</keyword>
<dbReference type="GO" id="GO:0006355">
    <property type="term" value="P:regulation of DNA-templated transcription"/>
    <property type="evidence" value="ECO:0007669"/>
    <property type="project" value="InterPro"/>
</dbReference>
<evidence type="ECO:0000313" key="7">
    <source>
        <dbReference type="Proteomes" id="UP000198629"/>
    </source>
</evidence>
<feature type="domain" description="Response regulatory" evidence="5">
    <location>
        <begin position="3"/>
        <end position="118"/>
    </location>
</feature>
<dbReference type="PANTHER" id="PTHR43214">
    <property type="entry name" value="TWO-COMPONENT RESPONSE REGULATOR"/>
    <property type="match status" value="1"/>
</dbReference>
<dbReference type="AlphaFoldDB" id="A0A1G8ZFR8"/>
<organism evidence="6 7">
    <name type="scientific">Methylophilus rhizosphaerae</name>
    <dbReference type="NCBI Taxonomy" id="492660"/>
    <lineage>
        <taxon>Bacteria</taxon>
        <taxon>Pseudomonadati</taxon>
        <taxon>Pseudomonadota</taxon>
        <taxon>Betaproteobacteria</taxon>
        <taxon>Nitrosomonadales</taxon>
        <taxon>Methylophilaceae</taxon>
        <taxon>Methylophilus</taxon>
    </lineage>
</organism>
<name>A0A1G8ZFR8_9PROT</name>
<dbReference type="InterPro" id="IPR001789">
    <property type="entry name" value="Sig_transdc_resp-reg_receiver"/>
</dbReference>
<dbReference type="CDD" id="cd06170">
    <property type="entry name" value="LuxR_C_like"/>
    <property type="match status" value="1"/>
</dbReference>
<sequence>MAKVMIADDHAMLRQGLRTLLEQASHQVMTDALTGEEACLLVDKHHPDLLILDLDMPGIGGLETLKRLMHRQPQMRVLIFSMHDDCTYATRAIQAGARGYVTKTEPPEIVLEAIHKILKGGRYLNNELAQNLSIYHMEGQENPIQKLSPREFEVFRRIAQGETLATIAKGMYIGYKTVANLQTSVRQKLGVETTGQLVHIAVRFGIIKGLER</sequence>
<dbReference type="Proteomes" id="UP000198629">
    <property type="component" value="Unassembled WGS sequence"/>
</dbReference>
<dbReference type="InterPro" id="IPR011006">
    <property type="entry name" value="CheY-like_superfamily"/>
</dbReference>
<dbReference type="PROSITE" id="PS50043">
    <property type="entry name" value="HTH_LUXR_2"/>
    <property type="match status" value="1"/>
</dbReference>
<evidence type="ECO:0000313" key="6">
    <source>
        <dbReference type="EMBL" id="SDK13464.1"/>
    </source>
</evidence>
<dbReference type="RefSeq" id="WP_091468662.1">
    <property type="nucleotide sequence ID" value="NZ_FNFX01000001.1"/>
</dbReference>
<dbReference type="PANTHER" id="PTHR43214:SF43">
    <property type="entry name" value="TWO-COMPONENT RESPONSE REGULATOR"/>
    <property type="match status" value="1"/>
</dbReference>